<sequence length="56" mass="5695">MGQGLFSAEDAPLKEVFEEILWRGSLVSGSAGLGGPGTTVPLAEARDVPSTMTCSA</sequence>
<reference evidence="1" key="1">
    <citation type="submission" date="2020-06" db="EMBL/GenBank/DDBJ databases">
        <authorList>
            <person name="Li T."/>
            <person name="Hu X."/>
            <person name="Zhang T."/>
            <person name="Song X."/>
            <person name="Zhang H."/>
            <person name="Dai N."/>
            <person name="Sheng W."/>
            <person name="Hou X."/>
            <person name="Wei L."/>
        </authorList>
    </citation>
    <scope>NUCLEOTIDE SEQUENCE</scope>
    <source>
        <strain evidence="1">G02</strain>
        <tissue evidence="1">Leaf</tissue>
    </source>
</reference>
<comment type="caution">
    <text evidence="1">The sequence shown here is derived from an EMBL/GenBank/DDBJ whole genome shotgun (WGS) entry which is preliminary data.</text>
</comment>
<reference evidence="1" key="2">
    <citation type="journal article" date="2024" name="Plant">
        <title>Genomic evolution and insights into agronomic trait innovations of Sesamum species.</title>
        <authorList>
            <person name="Miao H."/>
            <person name="Wang L."/>
            <person name="Qu L."/>
            <person name="Liu H."/>
            <person name="Sun Y."/>
            <person name="Le M."/>
            <person name="Wang Q."/>
            <person name="Wei S."/>
            <person name="Zheng Y."/>
            <person name="Lin W."/>
            <person name="Duan Y."/>
            <person name="Cao H."/>
            <person name="Xiong S."/>
            <person name="Wang X."/>
            <person name="Wei L."/>
            <person name="Li C."/>
            <person name="Ma Q."/>
            <person name="Ju M."/>
            <person name="Zhao R."/>
            <person name="Li G."/>
            <person name="Mu C."/>
            <person name="Tian Q."/>
            <person name="Mei H."/>
            <person name="Zhang T."/>
            <person name="Gao T."/>
            <person name="Zhang H."/>
        </authorList>
    </citation>
    <scope>NUCLEOTIDE SEQUENCE</scope>
    <source>
        <strain evidence="1">G02</strain>
    </source>
</reference>
<protein>
    <submittedName>
        <fullName evidence="1">Uncharacterized protein</fullName>
    </submittedName>
</protein>
<dbReference type="AlphaFoldDB" id="A0AAW2W2C5"/>
<name>A0AAW2W2C5_SESRA</name>
<gene>
    <name evidence="1" type="ORF">Sradi_0247500</name>
</gene>
<organism evidence="1">
    <name type="scientific">Sesamum radiatum</name>
    <name type="common">Black benniseed</name>
    <dbReference type="NCBI Taxonomy" id="300843"/>
    <lineage>
        <taxon>Eukaryota</taxon>
        <taxon>Viridiplantae</taxon>
        <taxon>Streptophyta</taxon>
        <taxon>Embryophyta</taxon>
        <taxon>Tracheophyta</taxon>
        <taxon>Spermatophyta</taxon>
        <taxon>Magnoliopsida</taxon>
        <taxon>eudicotyledons</taxon>
        <taxon>Gunneridae</taxon>
        <taxon>Pentapetalae</taxon>
        <taxon>asterids</taxon>
        <taxon>lamiids</taxon>
        <taxon>Lamiales</taxon>
        <taxon>Pedaliaceae</taxon>
        <taxon>Sesamum</taxon>
    </lineage>
</organism>
<proteinExistence type="predicted"/>
<evidence type="ECO:0000313" key="1">
    <source>
        <dbReference type="EMBL" id="KAL0435396.1"/>
    </source>
</evidence>
<dbReference type="EMBL" id="JACGWJ010000002">
    <property type="protein sequence ID" value="KAL0435396.1"/>
    <property type="molecule type" value="Genomic_DNA"/>
</dbReference>
<accession>A0AAW2W2C5</accession>